<dbReference type="Gene3D" id="2.40.30.30">
    <property type="entry name" value="Riboflavin kinase-like"/>
    <property type="match status" value="1"/>
</dbReference>
<accession>A0AAD2G347</accession>
<keyword evidence="6" id="KW-0547">Nucleotide-binding</keyword>
<dbReference type="EC" id="2.7.1.26" evidence="2"/>
<protein>
    <recommendedName>
        <fullName evidence="2">riboflavin kinase</fullName>
        <ecNumber evidence="2">2.7.1.26</ecNumber>
    </recommendedName>
</protein>
<dbReference type="GO" id="GO:0009398">
    <property type="term" value="P:FMN biosynthetic process"/>
    <property type="evidence" value="ECO:0007669"/>
    <property type="project" value="TreeGrafter"/>
</dbReference>
<feature type="domain" description="Riboflavin kinase" evidence="9">
    <location>
        <begin position="250"/>
        <end position="388"/>
    </location>
</feature>
<dbReference type="PANTHER" id="PTHR22749:SF6">
    <property type="entry name" value="RIBOFLAVIN KINASE"/>
    <property type="match status" value="1"/>
</dbReference>
<evidence type="ECO:0000256" key="5">
    <source>
        <dbReference type="ARBA" id="ARBA00022679"/>
    </source>
</evidence>
<gene>
    <name evidence="10" type="ORF">CYCCA115_LOCUS18756</name>
</gene>
<dbReference type="EMBL" id="CAKOGP040002059">
    <property type="protein sequence ID" value="CAJ1960491.1"/>
    <property type="molecule type" value="Genomic_DNA"/>
</dbReference>
<dbReference type="GO" id="GO:0005524">
    <property type="term" value="F:ATP binding"/>
    <property type="evidence" value="ECO:0007669"/>
    <property type="project" value="UniProtKB-KW"/>
</dbReference>
<keyword evidence="3" id="KW-0285">Flavoprotein</keyword>
<name>A0AAD2G347_9STRA</name>
<evidence type="ECO:0000256" key="4">
    <source>
        <dbReference type="ARBA" id="ARBA00022643"/>
    </source>
</evidence>
<dbReference type="GO" id="GO:0008531">
    <property type="term" value="F:riboflavin kinase activity"/>
    <property type="evidence" value="ECO:0007669"/>
    <property type="project" value="UniProtKB-EC"/>
</dbReference>
<evidence type="ECO:0000256" key="3">
    <source>
        <dbReference type="ARBA" id="ARBA00022630"/>
    </source>
</evidence>
<dbReference type="Pfam" id="PF01687">
    <property type="entry name" value="Flavokinase"/>
    <property type="match status" value="1"/>
</dbReference>
<evidence type="ECO:0000313" key="10">
    <source>
        <dbReference type="EMBL" id="CAJ1960491.1"/>
    </source>
</evidence>
<dbReference type="PANTHER" id="PTHR22749">
    <property type="entry name" value="RIBOFLAVIN KINASE/FMN ADENYLYLTRANSFERASE"/>
    <property type="match status" value="1"/>
</dbReference>
<evidence type="ECO:0000256" key="2">
    <source>
        <dbReference type="ARBA" id="ARBA00012105"/>
    </source>
</evidence>
<dbReference type="SMART" id="SM00904">
    <property type="entry name" value="Flavokinase"/>
    <property type="match status" value="1"/>
</dbReference>
<feature type="chain" id="PRO_5042289988" description="riboflavin kinase" evidence="8">
    <location>
        <begin position="26"/>
        <end position="435"/>
    </location>
</feature>
<dbReference type="InterPro" id="IPR023465">
    <property type="entry name" value="Riboflavin_kinase_dom_sf"/>
</dbReference>
<evidence type="ECO:0000259" key="9">
    <source>
        <dbReference type="SMART" id="SM00904"/>
    </source>
</evidence>
<feature type="signal peptide" evidence="8">
    <location>
        <begin position="1"/>
        <end position="25"/>
    </location>
</feature>
<comment type="pathway">
    <text evidence="1">Cofactor biosynthesis; FMN biosynthesis; FMN from riboflavin (ATP route): step 1/1.</text>
</comment>
<proteinExistence type="predicted"/>
<evidence type="ECO:0000256" key="8">
    <source>
        <dbReference type="SAM" id="SignalP"/>
    </source>
</evidence>
<dbReference type="AlphaFoldDB" id="A0AAD2G347"/>
<sequence length="435" mass="48095">MQRFQFPVSGLFIQILCASILCCKGFNPSSPAYINTKPGNLLAIKNSSQDYDDLRDESDVDSESMESLASEIFRNLPHKEKFSNVSILDLGCGTRMLWEKLIEEAEKSSLDLQITGVLDSHKLAKGASKRSSQLLQSHSDSNHEIDVVQSSILHHIQSLDKSSKFDCALLNSWIVDQSFELRDILVETLDHGIEKILIYKAEGVDSNDSRSLPQNSIEVAMVIHQLPLKLSKLVNDSYYFVALEKRRGVDLEYIHRYKGAVSNGYGRGGKKLGVPTANLPSSLFQQALGDVGTGVYFGWAAIGGHPGKTFKAVVNVGYSPTFEGTENKEKIIEAHLILKNGEELDDFYGSALTLKLVGFLRSERKFDSFPALIAQINADINDSDSLLDETPFKDLREDNIFDMSKTWIGSGGGDEDASWEFSLMLTAMESMAGSS</sequence>
<dbReference type="InterPro" id="IPR015865">
    <property type="entry name" value="Riboflavin_kinase_bac/euk"/>
</dbReference>
<keyword evidence="7" id="KW-0067">ATP-binding</keyword>
<evidence type="ECO:0000256" key="7">
    <source>
        <dbReference type="ARBA" id="ARBA00022840"/>
    </source>
</evidence>
<evidence type="ECO:0000313" key="11">
    <source>
        <dbReference type="Proteomes" id="UP001295423"/>
    </source>
</evidence>
<dbReference type="InterPro" id="IPR023468">
    <property type="entry name" value="Riboflavin_kinase"/>
</dbReference>
<dbReference type="Proteomes" id="UP001295423">
    <property type="component" value="Unassembled WGS sequence"/>
</dbReference>
<organism evidence="10 11">
    <name type="scientific">Cylindrotheca closterium</name>
    <dbReference type="NCBI Taxonomy" id="2856"/>
    <lineage>
        <taxon>Eukaryota</taxon>
        <taxon>Sar</taxon>
        <taxon>Stramenopiles</taxon>
        <taxon>Ochrophyta</taxon>
        <taxon>Bacillariophyta</taxon>
        <taxon>Bacillariophyceae</taxon>
        <taxon>Bacillariophycidae</taxon>
        <taxon>Bacillariales</taxon>
        <taxon>Bacillariaceae</taxon>
        <taxon>Cylindrotheca</taxon>
    </lineage>
</organism>
<evidence type="ECO:0000256" key="6">
    <source>
        <dbReference type="ARBA" id="ARBA00022741"/>
    </source>
</evidence>
<keyword evidence="8" id="KW-0732">Signal</keyword>
<keyword evidence="5" id="KW-0808">Transferase</keyword>
<keyword evidence="4" id="KW-0288">FMN</keyword>
<dbReference type="GO" id="GO:0009231">
    <property type="term" value="P:riboflavin biosynthetic process"/>
    <property type="evidence" value="ECO:0007669"/>
    <property type="project" value="InterPro"/>
</dbReference>
<reference evidence="10" key="1">
    <citation type="submission" date="2023-08" db="EMBL/GenBank/DDBJ databases">
        <authorList>
            <person name="Audoor S."/>
            <person name="Bilcke G."/>
        </authorList>
    </citation>
    <scope>NUCLEOTIDE SEQUENCE</scope>
</reference>
<keyword evidence="11" id="KW-1185">Reference proteome</keyword>
<evidence type="ECO:0000256" key="1">
    <source>
        <dbReference type="ARBA" id="ARBA00005201"/>
    </source>
</evidence>
<comment type="caution">
    <text evidence="10">The sequence shown here is derived from an EMBL/GenBank/DDBJ whole genome shotgun (WGS) entry which is preliminary data.</text>
</comment>
<dbReference type="SUPFAM" id="SSF82114">
    <property type="entry name" value="Riboflavin kinase-like"/>
    <property type="match status" value="1"/>
</dbReference>